<feature type="transmembrane region" description="Helical" evidence="1">
    <location>
        <begin position="97"/>
        <end position="114"/>
    </location>
</feature>
<gene>
    <name evidence="2" type="ORF">BXY41_11649</name>
</gene>
<keyword evidence="1" id="KW-0472">Membrane</keyword>
<dbReference type="RefSeq" id="WP_104439282.1">
    <property type="nucleotide sequence ID" value="NZ_PTJA01000016.1"/>
</dbReference>
<accession>A0A2S6HJE8</accession>
<organism evidence="2 3">
    <name type="scientific">Lacrimispora xylanisolvens</name>
    <dbReference type="NCBI Taxonomy" id="384636"/>
    <lineage>
        <taxon>Bacteria</taxon>
        <taxon>Bacillati</taxon>
        <taxon>Bacillota</taxon>
        <taxon>Clostridia</taxon>
        <taxon>Lachnospirales</taxon>
        <taxon>Lachnospiraceae</taxon>
        <taxon>Lacrimispora</taxon>
    </lineage>
</organism>
<comment type="caution">
    <text evidence="2">The sequence shown here is derived from an EMBL/GenBank/DDBJ whole genome shotgun (WGS) entry which is preliminary data.</text>
</comment>
<keyword evidence="1" id="KW-1133">Transmembrane helix</keyword>
<protein>
    <submittedName>
        <fullName evidence="2">Uncharacterized protein</fullName>
    </submittedName>
</protein>
<dbReference type="EMBL" id="PTJA01000016">
    <property type="protein sequence ID" value="PPK77511.1"/>
    <property type="molecule type" value="Genomic_DNA"/>
</dbReference>
<keyword evidence="1" id="KW-0812">Transmembrane</keyword>
<feature type="transmembrane region" description="Helical" evidence="1">
    <location>
        <begin position="33"/>
        <end position="52"/>
    </location>
</feature>
<feature type="transmembrane region" description="Helical" evidence="1">
    <location>
        <begin position="7"/>
        <end position="27"/>
    </location>
</feature>
<reference evidence="2 3" key="1">
    <citation type="submission" date="2018-02" db="EMBL/GenBank/DDBJ databases">
        <title>Genomic Encyclopedia of Archaeal and Bacterial Type Strains, Phase II (KMG-II): from individual species to whole genera.</title>
        <authorList>
            <person name="Goeker M."/>
        </authorList>
    </citation>
    <scope>NUCLEOTIDE SEQUENCE [LARGE SCALE GENOMIC DNA]</scope>
    <source>
        <strain evidence="2 3">DSM 3808</strain>
    </source>
</reference>
<feature type="transmembrane region" description="Helical" evidence="1">
    <location>
        <begin position="146"/>
        <end position="165"/>
    </location>
</feature>
<sequence>MKKKVVALTDILIDIIFFISLTLLGKYKLEQNSSLLGSYQIVAALFWATGVLKFKDNNAKIKDFLFDTLKDLVKSILTISFWFLISGEKQVDIYEPITIIIHFIVLIIILKWFVQGSVKLCGSIAYCTQAAIPLIAVLLIHIGIPVFFSMVVAVFIQLFVDNMYCKKKRLK</sequence>
<name>A0A2S6HJE8_9FIRM</name>
<dbReference type="AlphaFoldDB" id="A0A2S6HJE8"/>
<evidence type="ECO:0000313" key="2">
    <source>
        <dbReference type="EMBL" id="PPK77511.1"/>
    </source>
</evidence>
<evidence type="ECO:0000313" key="3">
    <source>
        <dbReference type="Proteomes" id="UP000237749"/>
    </source>
</evidence>
<keyword evidence="3" id="KW-1185">Reference proteome</keyword>
<dbReference type="Proteomes" id="UP000237749">
    <property type="component" value="Unassembled WGS sequence"/>
</dbReference>
<proteinExistence type="predicted"/>
<evidence type="ECO:0000256" key="1">
    <source>
        <dbReference type="SAM" id="Phobius"/>
    </source>
</evidence>